<organism evidence="6 7">
    <name type="scientific">Mucor flavus</name>
    <dbReference type="NCBI Taxonomy" id="439312"/>
    <lineage>
        <taxon>Eukaryota</taxon>
        <taxon>Fungi</taxon>
        <taxon>Fungi incertae sedis</taxon>
        <taxon>Mucoromycota</taxon>
        <taxon>Mucoromycotina</taxon>
        <taxon>Mucoromycetes</taxon>
        <taxon>Mucorales</taxon>
        <taxon>Mucorineae</taxon>
        <taxon>Mucoraceae</taxon>
        <taxon>Mucor</taxon>
    </lineage>
</organism>
<comment type="caution">
    <text evidence="6">The sequence shown here is derived from an EMBL/GenBank/DDBJ whole genome shotgun (WGS) entry which is preliminary data.</text>
</comment>
<reference evidence="6 7" key="1">
    <citation type="submission" date="2024-04" db="EMBL/GenBank/DDBJ databases">
        <title>genome sequences of Mucor flavus KT1a and Helicostylum pulchrum KT1b strains isolated from the surface of a dry-aged beef.</title>
        <authorList>
            <person name="Toyotome T."/>
            <person name="Hosono M."/>
            <person name="Torimaru M."/>
            <person name="Fukuda K."/>
            <person name="Mikami N."/>
        </authorList>
    </citation>
    <scope>NUCLEOTIDE SEQUENCE [LARGE SCALE GENOMIC DNA]</scope>
    <source>
        <strain evidence="6 7">KT1a</strain>
    </source>
</reference>
<sequence length="513" mass="58527">MSFNNNSTLQGVAVAGATVSTILALLTMKYNDRPLFYEHPEGIPYKKGYPILGNLASLLGNIGRMHEYQAGLFTEIDALTYTSAVIGNPTTIFTIDPQNIDHVLRGNFKNYLKGPKFISALQELLGNGIFNANGEIWRYQRKAASHIFNVKNFRDEFTNVFVKEMRVMCDKILDKAADEGGIVDFHEIMFKFTLDSFVLLGFGVQLDSLLKKEKVPFAESFDHLQRLGAKRLINPLMPLSESVKRYFVPWKMSTKDHLKCVDSFAEDVISERRKQVTNNEPYPKDLLSRFMDTLNEKGEKLNDVELRDTVLNFIIAGRDTTAQALSWLFYELALQPRVEKKILEELEGKISNDDENDSPALYEIINGLPYLHAVFYETLRLYPSVPANLKFALEDDVFPDGSIIKAGYYVMWSPYTQGRSTKIWGEKAKEFYPERWIDEEGGLRREAASKWTAFHAGPRVCLGQNLATLEALVCIAMLLKRYTFKLVPGQDVTYDFSLTLPMRDGMKVYVEKR</sequence>
<name>A0ABP9ZAU0_9FUNG</name>
<protein>
    <recommendedName>
        <fullName evidence="8">Cytochrome P450</fullName>
    </recommendedName>
</protein>
<dbReference type="InterPro" id="IPR036396">
    <property type="entry name" value="Cyt_P450_sf"/>
</dbReference>
<evidence type="ECO:0000256" key="5">
    <source>
        <dbReference type="RuleBase" id="RU000461"/>
    </source>
</evidence>
<dbReference type="PRINTS" id="PR00385">
    <property type="entry name" value="P450"/>
</dbReference>
<dbReference type="Gene3D" id="1.10.630.10">
    <property type="entry name" value="Cytochrome P450"/>
    <property type="match status" value="1"/>
</dbReference>
<evidence type="ECO:0000256" key="3">
    <source>
        <dbReference type="ARBA" id="ARBA00023002"/>
    </source>
</evidence>
<evidence type="ECO:0000256" key="1">
    <source>
        <dbReference type="ARBA" id="ARBA00010617"/>
    </source>
</evidence>
<evidence type="ECO:0000256" key="4">
    <source>
        <dbReference type="ARBA" id="ARBA00023004"/>
    </source>
</evidence>
<evidence type="ECO:0000256" key="2">
    <source>
        <dbReference type="ARBA" id="ARBA00022723"/>
    </source>
</evidence>
<evidence type="ECO:0000313" key="7">
    <source>
        <dbReference type="Proteomes" id="UP001473302"/>
    </source>
</evidence>
<dbReference type="PANTHER" id="PTHR24296">
    <property type="entry name" value="CYTOCHROME P450"/>
    <property type="match status" value="1"/>
</dbReference>
<dbReference type="InterPro" id="IPR002401">
    <property type="entry name" value="Cyt_P450_E_grp-I"/>
</dbReference>
<dbReference type="SUPFAM" id="SSF48264">
    <property type="entry name" value="Cytochrome P450"/>
    <property type="match status" value="1"/>
</dbReference>
<evidence type="ECO:0008006" key="8">
    <source>
        <dbReference type="Google" id="ProtNLM"/>
    </source>
</evidence>
<keyword evidence="4 5" id="KW-0408">Iron</keyword>
<dbReference type="EMBL" id="BAABUK010000030">
    <property type="protein sequence ID" value="GAA5816233.1"/>
    <property type="molecule type" value="Genomic_DNA"/>
</dbReference>
<keyword evidence="5" id="KW-0349">Heme</keyword>
<dbReference type="PROSITE" id="PS00086">
    <property type="entry name" value="CYTOCHROME_P450"/>
    <property type="match status" value="1"/>
</dbReference>
<dbReference type="PRINTS" id="PR00463">
    <property type="entry name" value="EP450I"/>
</dbReference>
<evidence type="ECO:0000313" key="6">
    <source>
        <dbReference type="EMBL" id="GAA5816233.1"/>
    </source>
</evidence>
<dbReference type="Proteomes" id="UP001473302">
    <property type="component" value="Unassembled WGS sequence"/>
</dbReference>
<dbReference type="CDD" id="cd11064">
    <property type="entry name" value="CYP86A"/>
    <property type="match status" value="1"/>
</dbReference>
<keyword evidence="3 5" id="KW-0560">Oxidoreductase</keyword>
<dbReference type="Pfam" id="PF00067">
    <property type="entry name" value="p450"/>
    <property type="match status" value="1"/>
</dbReference>
<keyword evidence="2 5" id="KW-0479">Metal-binding</keyword>
<gene>
    <name evidence="6" type="ORF">MFLAVUS_009759</name>
</gene>
<comment type="similarity">
    <text evidence="1 5">Belongs to the cytochrome P450 family.</text>
</comment>
<keyword evidence="5" id="KW-0503">Monooxygenase</keyword>
<dbReference type="InterPro" id="IPR017972">
    <property type="entry name" value="Cyt_P450_CS"/>
</dbReference>
<keyword evidence="7" id="KW-1185">Reference proteome</keyword>
<accession>A0ABP9ZAU0</accession>
<proteinExistence type="inferred from homology"/>
<dbReference type="InterPro" id="IPR001128">
    <property type="entry name" value="Cyt_P450"/>
</dbReference>